<evidence type="ECO:0000256" key="6">
    <source>
        <dbReference type="ARBA" id="ARBA00023237"/>
    </source>
</evidence>
<dbReference type="AlphaFoldDB" id="W0EU40"/>
<accession>W0EU40</accession>
<dbReference type="STRING" id="929713.NIASO_01980"/>
<dbReference type="OrthoDB" id="9768177at2"/>
<evidence type="ECO:0000256" key="5">
    <source>
        <dbReference type="ARBA" id="ARBA00023136"/>
    </source>
</evidence>
<sequence>MERPTKRVNKPGRCLLLFVLLLQCFNLMAQKGSGTIHGRVLANKVPLQGATVAVKGTTIAVVTDQNGDFSLTSREGTYTLVVSYVGHTTETREVHVKKGVSQPLQFDLVSSGQLEEVVVSYGKQRARDVTGSIATVDAAKLQDQPVSQFAQQLQGRVPGVQISQYSGQPGRGIGFIVRGAASFYSSNQPLFVVDGAPVTGSINNINPAEIESFSFLKDASATSLYGSRAANGVVLITTKHAKNGDAKVEFTANYGVQKIPTGRLPKMMNARQFAEFMKERADDGLKYEPGYKVSADYQQAYGNPEKYGEGTNWFDLLTRPAPIQSYDLTVQSARERSSSTIMVGYQDQKGVIINNGTKLFSLRFNQDFTSLNKRLKVGFNVAPSYRVDHNNRFSTDGVNGYFERFFEASPLIAPYDSAGNFILNVTSPGMVSYVNPLAIYTLTNDDYYTTRILGNGYVELELLKGLWSKTNVAVDKGAETRKFFQSGFVTSAAAQAQSKGISSAVDNGSWTAESNLVYNKTFGGDHHLEALAGYSAQKFSTYSNTLTGMGFASDDIPYLKAATSLTDGSSSAGAYSMLSVIGRVNYNYKGKYLLSGAFRRDGSSKFGIDRQWGTFPSVSAGWVVSDEKFWDNIKAINFFKIRGSYGITGNNFFAGNYDPQATLGTYYYDFNNVITQGQTINRLANSDLAWERNKQLDIGVDLAFFNNRLNFTYDYYHKTTDGLIQQRSIPRSSGFSQIIFNVGELQMWGHEFSITSKNLVDRPLTWSTTLNMSFDRNIITKLVDPGFIRRNTGVSSDYYRQQVGHHLGEFYGFVFEGLYKDAADLANSPKYKATSANPNGVSDVGTIKVKDVNGDGVIDDVNDRTFIGDPTPTFSGGLFNSFQYKNFDLNLNMTYSVGGKILNAAKWAYQTNMDGSRNLLAAALDHWRSPENPGSGEFPRTKTNTTAMGRQVNSQWIEDGSYLTLKNVSLGYTLPLKKSMLSNLRVFASVQQAFVLTGYTGMNPETNVGASDPTAGVGIDENAYPIPRTFSIGFTTTFK</sequence>
<evidence type="ECO:0000256" key="4">
    <source>
        <dbReference type="ARBA" id="ARBA00022692"/>
    </source>
</evidence>
<keyword evidence="10" id="KW-0675">Receptor</keyword>
<dbReference type="InterPro" id="IPR012910">
    <property type="entry name" value="Plug_dom"/>
</dbReference>
<evidence type="ECO:0000259" key="9">
    <source>
        <dbReference type="Pfam" id="PF07715"/>
    </source>
</evidence>
<dbReference type="SUPFAM" id="SSF56935">
    <property type="entry name" value="Porins"/>
    <property type="match status" value="1"/>
</dbReference>
<organism evidence="10 11">
    <name type="scientific">Niabella soli DSM 19437</name>
    <dbReference type="NCBI Taxonomy" id="929713"/>
    <lineage>
        <taxon>Bacteria</taxon>
        <taxon>Pseudomonadati</taxon>
        <taxon>Bacteroidota</taxon>
        <taxon>Chitinophagia</taxon>
        <taxon>Chitinophagales</taxon>
        <taxon>Chitinophagaceae</taxon>
        <taxon>Niabella</taxon>
    </lineage>
</organism>
<evidence type="ECO:0000256" key="3">
    <source>
        <dbReference type="ARBA" id="ARBA00022452"/>
    </source>
</evidence>
<evidence type="ECO:0000256" key="2">
    <source>
        <dbReference type="ARBA" id="ARBA00022448"/>
    </source>
</evidence>
<keyword evidence="2 7" id="KW-0813">Transport</keyword>
<evidence type="ECO:0000256" key="7">
    <source>
        <dbReference type="PROSITE-ProRule" id="PRU01360"/>
    </source>
</evidence>
<keyword evidence="5 7" id="KW-0472">Membrane</keyword>
<dbReference type="InterPro" id="IPR023996">
    <property type="entry name" value="TonB-dep_OMP_SusC/RagA"/>
</dbReference>
<dbReference type="Pfam" id="PF07715">
    <property type="entry name" value="Plug"/>
    <property type="match status" value="1"/>
</dbReference>
<keyword evidence="3 7" id="KW-1134">Transmembrane beta strand</keyword>
<dbReference type="Gene3D" id="2.60.40.1120">
    <property type="entry name" value="Carboxypeptidase-like, regulatory domain"/>
    <property type="match status" value="1"/>
</dbReference>
<keyword evidence="11" id="KW-1185">Reference proteome</keyword>
<dbReference type="PROSITE" id="PS52016">
    <property type="entry name" value="TONB_DEPENDENT_REC_3"/>
    <property type="match status" value="1"/>
</dbReference>
<evidence type="ECO:0000313" key="10">
    <source>
        <dbReference type="EMBL" id="AHF14287.1"/>
    </source>
</evidence>
<protein>
    <submittedName>
        <fullName evidence="10">TonB-denpendent receptor</fullName>
    </submittedName>
</protein>
<dbReference type="InterPro" id="IPR039426">
    <property type="entry name" value="TonB-dep_rcpt-like"/>
</dbReference>
<dbReference type="Gene3D" id="2.170.130.10">
    <property type="entry name" value="TonB-dependent receptor, plug domain"/>
    <property type="match status" value="1"/>
</dbReference>
<dbReference type="HOGENOM" id="CLU_004317_0_1_10"/>
<dbReference type="InterPro" id="IPR037066">
    <property type="entry name" value="Plug_dom_sf"/>
</dbReference>
<proteinExistence type="inferred from homology"/>
<evidence type="ECO:0000256" key="1">
    <source>
        <dbReference type="ARBA" id="ARBA00004571"/>
    </source>
</evidence>
<comment type="similarity">
    <text evidence="7">Belongs to the TonB-dependent receptor family.</text>
</comment>
<dbReference type="Pfam" id="PF13715">
    <property type="entry name" value="CarbopepD_reg_2"/>
    <property type="match status" value="1"/>
</dbReference>
<dbReference type="KEGG" id="nso:NIASO_01980"/>
<feature type="chain" id="PRO_5004788165" evidence="8">
    <location>
        <begin position="30"/>
        <end position="1039"/>
    </location>
</feature>
<evidence type="ECO:0000256" key="8">
    <source>
        <dbReference type="SAM" id="SignalP"/>
    </source>
</evidence>
<dbReference type="InterPro" id="IPR023997">
    <property type="entry name" value="TonB-dep_OMP_SusC/RagA_CS"/>
</dbReference>
<evidence type="ECO:0000313" key="11">
    <source>
        <dbReference type="Proteomes" id="UP000003586"/>
    </source>
</evidence>
<dbReference type="InterPro" id="IPR036942">
    <property type="entry name" value="Beta-barrel_TonB_sf"/>
</dbReference>
<dbReference type="RefSeq" id="WP_008584010.1">
    <property type="nucleotide sequence ID" value="NZ_CP007035.1"/>
</dbReference>
<name>W0EU40_9BACT</name>
<dbReference type="InterPro" id="IPR008969">
    <property type="entry name" value="CarboxyPept-like_regulatory"/>
</dbReference>
<keyword evidence="6 7" id="KW-0998">Cell outer membrane</keyword>
<dbReference type="Proteomes" id="UP000003586">
    <property type="component" value="Chromosome"/>
</dbReference>
<dbReference type="SUPFAM" id="SSF49464">
    <property type="entry name" value="Carboxypeptidase regulatory domain-like"/>
    <property type="match status" value="1"/>
</dbReference>
<dbReference type="NCBIfam" id="TIGR04057">
    <property type="entry name" value="SusC_RagA_signa"/>
    <property type="match status" value="1"/>
</dbReference>
<dbReference type="NCBIfam" id="TIGR04056">
    <property type="entry name" value="OMP_RagA_SusC"/>
    <property type="match status" value="1"/>
</dbReference>
<dbReference type="eggNOG" id="COG4206">
    <property type="taxonomic scope" value="Bacteria"/>
</dbReference>
<keyword evidence="4 7" id="KW-0812">Transmembrane</keyword>
<keyword evidence="8" id="KW-0732">Signal</keyword>
<dbReference type="EMBL" id="CP007035">
    <property type="protein sequence ID" value="AHF14287.1"/>
    <property type="molecule type" value="Genomic_DNA"/>
</dbReference>
<feature type="domain" description="TonB-dependent receptor plug" evidence="9">
    <location>
        <begin position="126"/>
        <end position="233"/>
    </location>
</feature>
<comment type="subcellular location">
    <subcellularLocation>
        <location evidence="1 7">Cell outer membrane</location>
        <topology evidence="1 7">Multi-pass membrane protein</topology>
    </subcellularLocation>
</comment>
<reference evidence="10 11" key="1">
    <citation type="submission" date="2013-12" db="EMBL/GenBank/DDBJ databases">
        <authorList>
            <consortium name="DOE Joint Genome Institute"/>
            <person name="Eisen J."/>
            <person name="Huntemann M."/>
            <person name="Han J."/>
            <person name="Chen A."/>
            <person name="Kyrpides N."/>
            <person name="Mavromatis K."/>
            <person name="Markowitz V."/>
            <person name="Palaniappan K."/>
            <person name="Ivanova N."/>
            <person name="Schaumberg A."/>
            <person name="Pati A."/>
            <person name="Liolios K."/>
            <person name="Nordberg H.P."/>
            <person name="Cantor M.N."/>
            <person name="Hua S.X."/>
            <person name="Woyke T."/>
        </authorList>
    </citation>
    <scope>NUCLEOTIDE SEQUENCE [LARGE SCALE GENOMIC DNA]</scope>
    <source>
        <strain evidence="11">DSM 19437</strain>
    </source>
</reference>
<dbReference type="GO" id="GO:0009279">
    <property type="term" value="C:cell outer membrane"/>
    <property type="evidence" value="ECO:0007669"/>
    <property type="project" value="UniProtKB-SubCell"/>
</dbReference>
<dbReference type="Gene3D" id="2.40.170.20">
    <property type="entry name" value="TonB-dependent receptor, beta-barrel domain"/>
    <property type="match status" value="1"/>
</dbReference>
<feature type="signal peptide" evidence="8">
    <location>
        <begin position="1"/>
        <end position="29"/>
    </location>
</feature>
<gene>
    <name evidence="10" type="ORF">NIASO_01980</name>
</gene>